<dbReference type="KEGG" id="cpau:EHF44_16375"/>
<dbReference type="OrthoDB" id="1150977at2"/>
<dbReference type="EMBL" id="CP033969">
    <property type="protein sequence ID" value="AZG14871.1"/>
    <property type="molecule type" value="Genomic_DNA"/>
</dbReference>
<organism evidence="1 2">
    <name type="scientific">Cupriavidus pauculus</name>
    <dbReference type="NCBI Taxonomy" id="82633"/>
    <lineage>
        <taxon>Bacteria</taxon>
        <taxon>Pseudomonadati</taxon>
        <taxon>Pseudomonadota</taxon>
        <taxon>Betaproteobacteria</taxon>
        <taxon>Burkholderiales</taxon>
        <taxon>Burkholderiaceae</taxon>
        <taxon>Cupriavidus</taxon>
    </lineage>
</organism>
<reference evidence="2" key="1">
    <citation type="submission" date="2018-11" db="EMBL/GenBank/DDBJ databases">
        <title>FDA dAtabase for Regulatory Grade micrObial Sequences (FDA-ARGOS): Supporting development and validation of Infectious Disease Dx tests.</title>
        <authorList>
            <person name="Goldberg B."/>
            <person name="Campos J."/>
            <person name="Tallon L."/>
            <person name="Sadzewicz L."/>
            <person name="Zhao X."/>
            <person name="Vavikolanu K."/>
            <person name="Mehta A."/>
            <person name="Aluvathingal J."/>
            <person name="Nadendla S."/>
            <person name="Geyer C."/>
            <person name="Nandy P."/>
            <person name="Yan Y."/>
            <person name="Sichtig H."/>
        </authorList>
    </citation>
    <scope>NUCLEOTIDE SEQUENCE [LARGE SCALE GENOMIC DNA]</scope>
    <source>
        <strain evidence="2">FDAARGOS_614</strain>
    </source>
</reference>
<accession>A0A3G8H2Y4</accession>
<proteinExistence type="predicted"/>
<dbReference type="Proteomes" id="UP000270411">
    <property type="component" value="Chromosome 1"/>
</dbReference>
<dbReference type="AlphaFoldDB" id="A0A3G8H2Y4"/>
<evidence type="ECO:0000313" key="2">
    <source>
        <dbReference type="Proteomes" id="UP000270411"/>
    </source>
</evidence>
<dbReference type="RefSeq" id="WP_124684625.1">
    <property type="nucleotide sequence ID" value="NZ_CP033969.1"/>
</dbReference>
<gene>
    <name evidence="1" type="ORF">EHF44_16375</name>
</gene>
<name>A0A3G8H2Y4_9BURK</name>
<protein>
    <submittedName>
        <fullName evidence="1">Uncharacterized protein</fullName>
    </submittedName>
</protein>
<evidence type="ECO:0000313" key="1">
    <source>
        <dbReference type="EMBL" id="AZG14871.1"/>
    </source>
</evidence>
<sequence>MKTIRFGAVYGAPPIFCADVDQMGYVEPESLPLSESLLADLRVWDHEYQVTFREDYPPDSQFPSDKDRIHHNQRGLELSRRLGEELGPDTLVEFRRLKD</sequence>